<keyword evidence="1" id="KW-0472">Membrane</keyword>
<feature type="transmembrane region" description="Helical" evidence="1">
    <location>
        <begin position="53"/>
        <end position="70"/>
    </location>
</feature>
<dbReference type="Proteomes" id="UP000255355">
    <property type="component" value="Unassembled WGS sequence"/>
</dbReference>
<dbReference type="EMBL" id="QQAZ01000019">
    <property type="protein sequence ID" value="RDI43639.1"/>
    <property type="molecule type" value="Genomic_DNA"/>
</dbReference>
<keyword evidence="1" id="KW-1133">Transmembrane helix</keyword>
<reference evidence="2 3" key="1">
    <citation type="submission" date="2018-07" db="EMBL/GenBank/DDBJ databases">
        <title>Genomic Encyclopedia of Type Strains, Phase IV (KMG-IV): sequencing the most valuable type-strain genomes for metagenomic binning, comparative biology and taxonomic classification.</title>
        <authorList>
            <person name="Goeker M."/>
        </authorList>
    </citation>
    <scope>NUCLEOTIDE SEQUENCE [LARGE SCALE GENOMIC DNA]</scope>
    <source>
        <strain evidence="2 3">DSM 44952</strain>
    </source>
</reference>
<name>A0A370GK45_9NOCA</name>
<protein>
    <submittedName>
        <fullName evidence="2">Uncharacterized protein</fullName>
    </submittedName>
</protein>
<evidence type="ECO:0000313" key="3">
    <source>
        <dbReference type="Proteomes" id="UP000255355"/>
    </source>
</evidence>
<evidence type="ECO:0000313" key="2">
    <source>
        <dbReference type="EMBL" id="RDI43639.1"/>
    </source>
</evidence>
<dbReference type="RefSeq" id="WP_068027124.1">
    <property type="nucleotide sequence ID" value="NZ_QQAZ01000019.1"/>
</dbReference>
<dbReference type="OrthoDB" id="4568663at2"/>
<comment type="caution">
    <text evidence="2">The sequence shown here is derived from an EMBL/GenBank/DDBJ whole genome shotgun (WGS) entry which is preliminary data.</text>
</comment>
<accession>A0A370GK45</accession>
<proteinExistence type="predicted"/>
<sequence>MSAWIAAARTQSGWLLLGFILFVQGFGSAVTEALWDSSFGVAAILRASGLPGWSDYVIGALGAAALAVGLQRARRGVTHA</sequence>
<dbReference type="AlphaFoldDB" id="A0A370GK45"/>
<keyword evidence="3" id="KW-1185">Reference proteome</keyword>
<dbReference type="STRING" id="1210089.GCA_001613165_06000"/>
<keyword evidence="1" id="KW-0812">Transmembrane</keyword>
<organism evidence="2 3">
    <name type="scientific">Nocardia mexicana</name>
    <dbReference type="NCBI Taxonomy" id="279262"/>
    <lineage>
        <taxon>Bacteria</taxon>
        <taxon>Bacillati</taxon>
        <taxon>Actinomycetota</taxon>
        <taxon>Actinomycetes</taxon>
        <taxon>Mycobacteriales</taxon>
        <taxon>Nocardiaceae</taxon>
        <taxon>Nocardia</taxon>
    </lineage>
</organism>
<evidence type="ECO:0000256" key="1">
    <source>
        <dbReference type="SAM" id="Phobius"/>
    </source>
</evidence>
<gene>
    <name evidence="2" type="ORF">DFR68_11926</name>
</gene>